<evidence type="ECO:0000313" key="2">
    <source>
        <dbReference type="EMBL" id="KAA3756950.1"/>
    </source>
</evidence>
<evidence type="ECO:0000256" key="1">
    <source>
        <dbReference type="SAM" id="SignalP"/>
    </source>
</evidence>
<evidence type="ECO:0000313" key="3">
    <source>
        <dbReference type="Proteomes" id="UP000422221"/>
    </source>
</evidence>
<dbReference type="Proteomes" id="UP000422221">
    <property type="component" value="Unassembled WGS sequence"/>
</dbReference>
<protein>
    <submittedName>
        <fullName evidence="2">Uncharacterized protein</fullName>
    </submittedName>
</protein>
<dbReference type="RefSeq" id="WP_130058145.1">
    <property type="nucleotide sequence ID" value="NZ_JADNPJ010000050.1"/>
</dbReference>
<feature type="signal peptide" evidence="1">
    <location>
        <begin position="1"/>
        <end position="19"/>
    </location>
</feature>
<dbReference type="EMBL" id="VWMK01000039">
    <property type="protein sequence ID" value="KAA3756950.1"/>
    <property type="molecule type" value="Genomic_DNA"/>
</dbReference>
<proteinExistence type="predicted"/>
<sequence length="209" mass="23512">MKKVLIGLFLGLFCCSAYSQTEVIDKDVQIGGLITEGYGKKLQFGSPKGNSDDVYFIRNNIESDRTDLILSLGDDDKDKFVIGRKFWNEAEFTQQFVFQTNGNMGIGIANPKNKLDVNGTIRAKEVKVESEWADFVFKKGYNLPTITEVKQHIEEKGTLPGIPSEKEVKANGVNLAETDVLLLQKIEELTLYIIELKQEIEDLKSQVNN</sequence>
<gene>
    <name evidence="2" type="ORF">F3F73_22940</name>
</gene>
<reference evidence="2 3" key="1">
    <citation type="journal article" date="2019" name="Nat. Med.">
        <title>A library of human gut bacterial isolates paired with longitudinal multiomics data enables mechanistic microbiome research.</title>
        <authorList>
            <person name="Poyet M."/>
            <person name="Groussin M."/>
            <person name="Gibbons S.M."/>
            <person name="Avila-Pacheco J."/>
            <person name="Jiang X."/>
            <person name="Kearney S.M."/>
            <person name="Perrotta A.R."/>
            <person name="Berdy B."/>
            <person name="Zhao S."/>
            <person name="Lieberman T.D."/>
            <person name="Swanson P.K."/>
            <person name="Smith M."/>
            <person name="Roesemann S."/>
            <person name="Alexander J.E."/>
            <person name="Rich S.A."/>
            <person name="Livny J."/>
            <person name="Vlamakis H."/>
            <person name="Clish C."/>
            <person name="Bullock K."/>
            <person name="Deik A."/>
            <person name="Scott J."/>
            <person name="Pierce K.A."/>
            <person name="Xavier R.J."/>
            <person name="Alm E.J."/>
        </authorList>
    </citation>
    <scope>NUCLEOTIDE SEQUENCE [LARGE SCALE GENOMIC DNA]</scope>
    <source>
        <strain evidence="2 3">BIOML-A10</strain>
    </source>
</reference>
<comment type="caution">
    <text evidence="2">The sequence shown here is derived from an EMBL/GenBank/DDBJ whole genome shotgun (WGS) entry which is preliminary data.</text>
</comment>
<feature type="chain" id="PRO_5029507327" evidence="1">
    <location>
        <begin position="20"/>
        <end position="209"/>
    </location>
</feature>
<accession>A0A7J4XC74</accession>
<name>A0A7J4XC74_9BACE</name>
<keyword evidence="1" id="KW-0732">Signal</keyword>
<organism evidence="2 3">
    <name type="scientific">Bacteroides salyersiae</name>
    <dbReference type="NCBI Taxonomy" id="291644"/>
    <lineage>
        <taxon>Bacteria</taxon>
        <taxon>Pseudomonadati</taxon>
        <taxon>Bacteroidota</taxon>
        <taxon>Bacteroidia</taxon>
        <taxon>Bacteroidales</taxon>
        <taxon>Bacteroidaceae</taxon>
        <taxon>Bacteroides</taxon>
    </lineage>
</organism>
<dbReference type="AlphaFoldDB" id="A0A7J4XC74"/>